<evidence type="ECO:0000256" key="2">
    <source>
        <dbReference type="ARBA" id="ARBA00023125"/>
    </source>
</evidence>
<dbReference type="InterPro" id="IPR020449">
    <property type="entry name" value="Tscrpt_reg_AraC-type_HTH"/>
</dbReference>
<dbReference type="RefSeq" id="WP_087433278.1">
    <property type="nucleotide sequence ID" value="NZ_JAMDLV010000040.1"/>
</dbReference>
<keyword evidence="2" id="KW-0238">DNA-binding</keyword>
<reference evidence="5 6" key="1">
    <citation type="submission" date="2022-05" db="EMBL/GenBank/DDBJ databases">
        <title>Genome Sequencing of Bee-Associated Microbes.</title>
        <authorList>
            <person name="Dunlap C."/>
        </authorList>
    </citation>
    <scope>NUCLEOTIDE SEQUENCE [LARGE SCALE GENOMIC DNA]</scope>
    <source>
        <strain evidence="5 6">NRRL NRS-1438</strain>
    </source>
</reference>
<organism evidence="5 6">
    <name type="scientific">Paenibacillus apiarius</name>
    <dbReference type="NCBI Taxonomy" id="46240"/>
    <lineage>
        <taxon>Bacteria</taxon>
        <taxon>Bacillati</taxon>
        <taxon>Bacillota</taxon>
        <taxon>Bacilli</taxon>
        <taxon>Bacillales</taxon>
        <taxon>Paenibacillaceae</taxon>
        <taxon>Paenibacillus</taxon>
    </lineage>
</organism>
<feature type="domain" description="HTH araC/xylS-type" evidence="4">
    <location>
        <begin position="149"/>
        <end position="247"/>
    </location>
</feature>
<keyword evidence="3" id="KW-0804">Transcription</keyword>
<dbReference type="Gene3D" id="1.10.10.60">
    <property type="entry name" value="Homeodomain-like"/>
    <property type="match status" value="2"/>
</dbReference>
<evidence type="ECO:0000256" key="1">
    <source>
        <dbReference type="ARBA" id="ARBA00023015"/>
    </source>
</evidence>
<protein>
    <submittedName>
        <fullName evidence="5">AraC family transcriptional regulator</fullName>
    </submittedName>
</protein>
<comment type="caution">
    <text evidence="5">The sequence shown here is derived from an EMBL/GenBank/DDBJ whole genome shotgun (WGS) entry which is preliminary data.</text>
</comment>
<gene>
    <name evidence="5" type="ORF">M5X09_08720</name>
</gene>
<dbReference type="EMBL" id="JAMDLW010000010">
    <property type="protein sequence ID" value="MCY9519763.1"/>
    <property type="molecule type" value="Genomic_DNA"/>
</dbReference>
<dbReference type="PANTHER" id="PTHR43280">
    <property type="entry name" value="ARAC-FAMILY TRANSCRIPTIONAL REGULATOR"/>
    <property type="match status" value="1"/>
</dbReference>
<proteinExistence type="predicted"/>
<keyword evidence="6" id="KW-1185">Reference proteome</keyword>
<dbReference type="SMART" id="SM00342">
    <property type="entry name" value="HTH_ARAC"/>
    <property type="match status" value="1"/>
</dbReference>
<dbReference type="Pfam" id="PF12833">
    <property type="entry name" value="HTH_18"/>
    <property type="match status" value="1"/>
</dbReference>
<dbReference type="Proteomes" id="UP001207626">
    <property type="component" value="Unassembled WGS sequence"/>
</dbReference>
<dbReference type="PROSITE" id="PS01124">
    <property type="entry name" value="HTH_ARAC_FAMILY_2"/>
    <property type="match status" value="1"/>
</dbReference>
<keyword evidence="1" id="KW-0805">Transcription regulation</keyword>
<dbReference type="PANTHER" id="PTHR43280:SF28">
    <property type="entry name" value="HTH-TYPE TRANSCRIPTIONAL ACTIVATOR RHAS"/>
    <property type="match status" value="1"/>
</dbReference>
<evidence type="ECO:0000313" key="5">
    <source>
        <dbReference type="EMBL" id="MCY9519763.1"/>
    </source>
</evidence>
<evidence type="ECO:0000256" key="3">
    <source>
        <dbReference type="ARBA" id="ARBA00023163"/>
    </source>
</evidence>
<dbReference type="PRINTS" id="PR00032">
    <property type="entry name" value="HTHARAC"/>
</dbReference>
<accession>A0ABT4DUH5</accession>
<dbReference type="InterPro" id="IPR009057">
    <property type="entry name" value="Homeodomain-like_sf"/>
</dbReference>
<dbReference type="SUPFAM" id="SSF46689">
    <property type="entry name" value="Homeodomain-like"/>
    <property type="match status" value="2"/>
</dbReference>
<evidence type="ECO:0000313" key="6">
    <source>
        <dbReference type="Proteomes" id="UP001207626"/>
    </source>
</evidence>
<sequence>MFFYITHYLLLPHSIITVYPANEFSLFFFGTENEVSVNTDKETILLKNGMLFTGLKVQISNLSNEIVKVYGASFYVPKNINYHSEMYKVSIQNIENNMAREIMNEIKKVDFDSSKIEKMTYELIDSCFEKEYISRNETEFVKKIDSRLLIVNRYIRKNYSQPLTLSDLSEIINCNPVYLCNTYSKVFNTTPMRYLQTIRMLKAKELILNTNLNISDISKEIGYISISQFCNTFKKYYNMSPGNYRLKFRINSHIQ</sequence>
<dbReference type="InterPro" id="IPR018060">
    <property type="entry name" value="HTH_AraC"/>
</dbReference>
<evidence type="ECO:0000259" key="4">
    <source>
        <dbReference type="PROSITE" id="PS01124"/>
    </source>
</evidence>
<name>A0ABT4DUH5_9BACL</name>